<name>A8MF67_ALKOO</name>
<sequence>MDKEEKKLQIQPNWLLFFLFLIFLSRNDTKKLDMERMSLADLDKKAKFLNRIKGYMEPEEQYVLHGAETILQIIKNLKVLTDPPRIAAAGVRYPSLTLEDRKRNLLIDISEFLEDEKKLLVHQAVDFDIKVKTLEKKLKEIHSISQKGNFLSNIHEYIEVVEPLLTLDAQEKAADLKKLLSVVNVVGTLRNKENFEVLDIVELVQPFIPKEQRESLGKMVQLFQIVNAVQSDVPEDIPEEMDVLGNESVENNEQI</sequence>
<protein>
    <submittedName>
        <fullName evidence="1">Uncharacterized protein</fullName>
    </submittedName>
</protein>
<dbReference type="Proteomes" id="UP000000269">
    <property type="component" value="Chromosome"/>
</dbReference>
<dbReference type="AlphaFoldDB" id="A8MF67"/>
<accession>A8MF67</accession>
<evidence type="ECO:0000313" key="1">
    <source>
        <dbReference type="EMBL" id="ABW18736.1"/>
    </source>
</evidence>
<evidence type="ECO:0000313" key="2">
    <source>
        <dbReference type="Proteomes" id="UP000000269"/>
    </source>
</evidence>
<dbReference type="EMBL" id="CP000853">
    <property type="protein sequence ID" value="ABW18736.1"/>
    <property type="molecule type" value="Genomic_DNA"/>
</dbReference>
<reference evidence="2" key="1">
    <citation type="submission" date="2007-10" db="EMBL/GenBank/DDBJ databases">
        <title>Complete genome of Alkaliphilus oremlandii OhILAs.</title>
        <authorList>
            <person name="Copeland A."/>
            <person name="Lucas S."/>
            <person name="Lapidus A."/>
            <person name="Barry K."/>
            <person name="Detter J.C."/>
            <person name="Glavina del Rio T."/>
            <person name="Hammon N."/>
            <person name="Israni S."/>
            <person name="Dalin E."/>
            <person name="Tice H."/>
            <person name="Pitluck S."/>
            <person name="Chain P."/>
            <person name="Malfatti S."/>
            <person name="Shin M."/>
            <person name="Vergez L."/>
            <person name="Schmutz J."/>
            <person name="Larimer F."/>
            <person name="Land M."/>
            <person name="Hauser L."/>
            <person name="Kyrpides N."/>
            <person name="Mikhailova N."/>
            <person name="Stolz J.F."/>
            <person name="Dawson A."/>
            <person name="Fisher E."/>
            <person name="Crable B."/>
            <person name="Perera E."/>
            <person name="Lisak J."/>
            <person name="Ranganathan M."/>
            <person name="Basu P."/>
            <person name="Richardson P."/>
        </authorList>
    </citation>
    <scope>NUCLEOTIDE SEQUENCE [LARGE SCALE GENOMIC DNA]</scope>
    <source>
        <strain evidence="2">OhILAs</strain>
    </source>
</reference>
<dbReference type="KEGG" id="aoe:Clos_1190"/>
<gene>
    <name evidence="1" type="ordered locus">Clos_1190</name>
</gene>
<dbReference type="STRING" id="350688.Clos_1190"/>
<organism evidence="1 2">
    <name type="scientific">Alkaliphilus oremlandii (strain OhILAs)</name>
    <name type="common">Clostridium oremlandii (strain OhILAs)</name>
    <dbReference type="NCBI Taxonomy" id="350688"/>
    <lineage>
        <taxon>Bacteria</taxon>
        <taxon>Bacillati</taxon>
        <taxon>Bacillota</taxon>
        <taxon>Clostridia</taxon>
        <taxon>Peptostreptococcales</taxon>
        <taxon>Natronincolaceae</taxon>
        <taxon>Alkaliphilus</taxon>
    </lineage>
</organism>
<dbReference type="eggNOG" id="ENOG50346JY">
    <property type="taxonomic scope" value="Bacteria"/>
</dbReference>
<keyword evidence="2" id="KW-1185">Reference proteome</keyword>
<proteinExistence type="predicted"/>
<dbReference type="HOGENOM" id="CLU_1056184_0_0_9"/>
<dbReference type="RefSeq" id="WP_012159048.1">
    <property type="nucleotide sequence ID" value="NC_009922.1"/>
</dbReference>
<dbReference type="OrthoDB" id="1951630at2"/>